<evidence type="ECO:0000313" key="1">
    <source>
        <dbReference type="EMBL" id="CAI0405048.1"/>
    </source>
</evidence>
<proteinExistence type="predicted"/>
<comment type="caution">
    <text evidence="1">The sequence shown here is derived from an EMBL/GenBank/DDBJ whole genome shotgun (WGS) entry which is preliminary data.</text>
</comment>
<dbReference type="Proteomes" id="UP001154282">
    <property type="component" value="Unassembled WGS sequence"/>
</dbReference>
<organism evidence="1 2">
    <name type="scientific">Linum tenue</name>
    <dbReference type="NCBI Taxonomy" id="586396"/>
    <lineage>
        <taxon>Eukaryota</taxon>
        <taxon>Viridiplantae</taxon>
        <taxon>Streptophyta</taxon>
        <taxon>Embryophyta</taxon>
        <taxon>Tracheophyta</taxon>
        <taxon>Spermatophyta</taxon>
        <taxon>Magnoliopsida</taxon>
        <taxon>eudicotyledons</taxon>
        <taxon>Gunneridae</taxon>
        <taxon>Pentapetalae</taxon>
        <taxon>rosids</taxon>
        <taxon>fabids</taxon>
        <taxon>Malpighiales</taxon>
        <taxon>Linaceae</taxon>
        <taxon>Linum</taxon>
    </lineage>
</organism>
<protein>
    <submittedName>
        <fullName evidence="1">Uncharacterized protein</fullName>
    </submittedName>
</protein>
<gene>
    <name evidence="1" type="ORF">LITE_LOCUS12746</name>
</gene>
<reference evidence="1" key="1">
    <citation type="submission" date="2022-08" db="EMBL/GenBank/DDBJ databases">
        <authorList>
            <person name="Gutierrez-Valencia J."/>
        </authorList>
    </citation>
    <scope>NUCLEOTIDE SEQUENCE</scope>
</reference>
<keyword evidence="2" id="KW-1185">Reference proteome</keyword>
<name>A0AAV0J5S1_9ROSI</name>
<sequence>MSCSSLFVCFTVDQILFYNCFHHILFLTSCNIYVDTTTFLTSLAELG</sequence>
<evidence type="ECO:0000313" key="2">
    <source>
        <dbReference type="Proteomes" id="UP001154282"/>
    </source>
</evidence>
<dbReference type="EMBL" id="CAMGYJ010000004">
    <property type="protein sequence ID" value="CAI0405048.1"/>
    <property type="molecule type" value="Genomic_DNA"/>
</dbReference>
<dbReference type="AlphaFoldDB" id="A0AAV0J5S1"/>
<accession>A0AAV0J5S1</accession>